<feature type="compositionally biased region" description="Basic residues" evidence="1">
    <location>
        <begin position="187"/>
        <end position="196"/>
    </location>
</feature>
<dbReference type="InParanoid" id="A0A317XLE2"/>
<proteinExistence type="predicted"/>
<dbReference type="Proteomes" id="UP000246740">
    <property type="component" value="Unassembled WGS sequence"/>
</dbReference>
<reference evidence="2 3" key="1">
    <citation type="journal article" date="2018" name="Mol. Biol. Evol.">
        <title>Broad Genomic Sampling Reveals a Smut Pathogenic Ancestry of the Fungal Clade Ustilaginomycotina.</title>
        <authorList>
            <person name="Kijpornyongpan T."/>
            <person name="Mondo S.J."/>
            <person name="Barry K."/>
            <person name="Sandor L."/>
            <person name="Lee J."/>
            <person name="Lipzen A."/>
            <person name="Pangilinan J."/>
            <person name="LaButti K."/>
            <person name="Hainaut M."/>
            <person name="Henrissat B."/>
            <person name="Grigoriev I.V."/>
            <person name="Spatafora J.W."/>
            <person name="Aime M.C."/>
        </authorList>
    </citation>
    <scope>NUCLEOTIDE SEQUENCE [LARGE SCALE GENOMIC DNA]</scope>
    <source>
        <strain evidence="2 3">MCA 3645</strain>
    </source>
</reference>
<dbReference type="OrthoDB" id="2556046at2759"/>
<gene>
    <name evidence="2" type="ORF">BCV70DRAFT_202003</name>
</gene>
<dbReference type="EMBL" id="KZ819199">
    <property type="protein sequence ID" value="PWY98218.1"/>
    <property type="molecule type" value="Genomic_DNA"/>
</dbReference>
<dbReference type="AlphaFoldDB" id="A0A317XLE2"/>
<feature type="compositionally biased region" description="Polar residues" evidence="1">
    <location>
        <begin position="155"/>
        <end position="186"/>
    </location>
</feature>
<feature type="region of interest" description="Disordered" evidence="1">
    <location>
        <begin position="278"/>
        <end position="304"/>
    </location>
</feature>
<feature type="compositionally biased region" description="Low complexity" evidence="1">
    <location>
        <begin position="221"/>
        <end position="249"/>
    </location>
</feature>
<accession>A0A317XLE2</accession>
<dbReference type="PANTHER" id="PTHR38645:SF1">
    <property type="entry name" value="YALI0F12243P"/>
    <property type="match status" value="1"/>
</dbReference>
<evidence type="ECO:0000313" key="3">
    <source>
        <dbReference type="Proteomes" id="UP000246740"/>
    </source>
</evidence>
<feature type="region of interest" description="Disordered" evidence="1">
    <location>
        <begin position="329"/>
        <end position="381"/>
    </location>
</feature>
<sequence length="381" mass="42044">MDLSNLHTSLREVGEGLDESTSRRRAAHLRAAEDDLNAHFRSSALQLTTLYRQAVSSSKASYEKGYAHALAHVLDLWDADRDWLKGYLQRRIEAIEVGNDDEVEEPRPQMDAGVRQQDGDESFQQQNRQSQGARYRGSSRETEAASRPPVAAANISASPVATSSRTLTRNLPHSTPTKDSTSQSHRSSGKRTRSHLYQHQQQQQQPESASVDTERRLHRLPYSQQPHPSSSSFYSTPTTSADSSVAHSSSLPFSSSFDFSIPMSHSSTRFGATSAAASSVPSRGSAASKHPKSESGGVIKISNPALQRRRLKRMGGLRAGRDRILEINENAAALDPDEMVDEDDPDAWTDDEAEHAAQDSDKKRKKRRRHNEPSDSSSTTA</sequence>
<organism evidence="2 3">
    <name type="scientific">Testicularia cyperi</name>
    <dbReference type="NCBI Taxonomy" id="1882483"/>
    <lineage>
        <taxon>Eukaryota</taxon>
        <taxon>Fungi</taxon>
        <taxon>Dikarya</taxon>
        <taxon>Basidiomycota</taxon>
        <taxon>Ustilaginomycotina</taxon>
        <taxon>Ustilaginomycetes</taxon>
        <taxon>Ustilaginales</taxon>
        <taxon>Anthracoideaceae</taxon>
        <taxon>Testicularia</taxon>
    </lineage>
</organism>
<protein>
    <submittedName>
        <fullName evidence="2">Uncharacterized protein</fullName>
    </submittedName>
</protein>
<feature type="compositionally biased region" description="Polar residues" evidence="1">
    <location>
        <begin position="122"/>
        <end position="132"/>
    </location>
</feature>
<evidence type="ECO:0000256" key="1">
    <source>
        <dbReference type="SAM" id="MobiDB-lite"/>
    </source>
</evidence>
<name>A0A317XLE2_9BASI</name>
<feature type="region of interest" description="Disordered" evidence="1">
    <location>
        <begin position="99"/>
        <end position="249"/>
    </location>
</feature>
<dbReference type="PANTHER" id="PTHR38645">
    <property type="entry name" value="CHROMOSOME 9, WHOLE GENOME SHOTGUN SEQUENCE"/>
    <property type="match status" value="1"/>
</dbReference>
<feature type="compositionally biased region" description="Acidic residues" evidence="1">
    <location>
        <begin position="335"/>
        <end position="353"/>
    </location>
</feature>
<keyword evidence="3" id="KW-1185">Reference proteome</keyword>
<evidence type="ECO:0000313" key="2">
    <source>
        <dbReference type="EMBL" id="PWY98218.1"/>
    </source>
</evidence>